<reference evidence="1 2" key="1">
    <citation type="submission" date="2018-09" db="EMBL/GenBank/DDBJ databases">
        <title>Genomic investigation of the strawberry pathogen Phytophthora fragariae indicates pathogenicity is determined by transcriptional variation in three key races.</title>
        <authorList>
            <person name="Adams T.M."/>
            <person name="Armitage A.D."/>
            <person name="Sobczyk M.K."/>
            <person name="Bates H.J."/>
            <person name="Dunwell J.M."/>
            <person name="Nellist C.F."/>
            <person name="Harrison R.J."/>
        </authorList>
    </citation>
    <scope>NUCLEOTIDE SEQUENCE [LARGE SCALE GENOMIC DNA]</scope>
    <source>
        <strain evidence="1 2">BC-23</strain>
    </source>
</reference>
<dbReference type="Proteomes" id="UP000476176">
    <property type="component" value="Unassembled WGS sequence"/>
</dbReference>
<protein>
    <submittedName>
        <fullName evidence="1">Uncharacterized protein</fullName>
    </submittedName>
</protein>
<sequence length="117" mass="13873">MPKKSIRVKPTLPPRPQICYNFDTKLLHISRSFLVLSYLGRHFHFHENLDHPDRYLYLVLEYPFRHLVMNLLDWGPRNLAADLLDYGFLSLVVDLQDRGGLDLEEDQDPDHRVSFLK</sequence>
<proteinExistence type="predicted"/>
<organism evidence="1 2">
    <name type="scientific">Phytophthora fragariae</name>
    <dbReference type="NCBI Taxonomy" id="53985"/>
    <lineage>
        <taxon>Eukaryota</taxon>
        <taxon>Sar</taxon>
        <taxon>Stramenopiles</taxon>
        <taxon>Oomycota</taxon>
        <taxon>Peronosporomycetes</taxon>
        <taxon>Peronosporales</taxon>
        <taxon>Peronosporaceae</taxon>
        <taxon>Phytophthora</taxon>
    </lineage>
</organism>
<accession>A0A6G0MUY0</accession>
<gene>
    <name evidence="1" type="ORF">PF004_g24178</name>
</gene>
<comment type="caution">
    <text evidence="1">The sequence shown here is derived from an EMBL/GenBank/DDBJ whole genome shotgun (WGS) entry which is preliminary data.</text>
</comment>
<dbReference type="AlphaFoldDB" id="A0A6G0MUY0"/>
<evidence type="ECO:0000313" key="1">
    <source>
        <dbReference type="EMBL" id="KAE9182642.1"/>
    </source>
</evidence>
<name>A0A6G0MUY0_9STRA</name>
<evidence type="ECO:0000313" key="2">
    <source>
        <dbReference type="Proteomes" id="UP000476176"/>
    </source>
</evidence>
<dbReference type="EMBL" id="QXGC01002712">
    <property type="protein sequence ID" value="KAE9182642.1"/>
    <property type="molecule type" value="Genomic_DNA"/>
</dbReference>